<evidence type="ECO:0000313" key="2">
    <source>
        <dbReference type="EMBL" id="GFD57263.1"/>
    </source>
</evidence>
<feature type="non-terminal residue" evidence="2">
    <location>
        <position position="88"/>
    </location>
</feature>
<organism evidence="2">
    <name type="scientific">Tanacetum cinerariifolium</name>
    <name type="common">Dalmatian daisy</name>
    <name type="synonym">Chrysanthemum cinerariifolium</name>
    <dbReference type="NCBI Taxonomy" id="118510"/>
    <lineage>
        <taxon>Eukaryota</taxon>
        <taxon>Viridiplantae</taxon>
        <taxon>Streptophyta</taxon>
        <taxon>Embryophyta</taxon>
        <taxon>Tracheophyta</taxon>
        <taxon>Spermatophyta</taxon>
        <taxon>Magnoliopsida</taxon>
        <taxon>eudicotyledons</taxon>
        <taxon>Gunneridae</taxon>
        <taxon>Pentapetalae</taxon>
        <taxon>asterids</taxon>
        <taxon>campanulids</taxon>
        <taxon>Asterales</taxon>
        <taxon>Asteraceae</taxon>
        <taxon>Asteroideae</taxon>
        <taxon>Anthemideae</taxon>
        <taxon>Anthemidinae</taxon>
        <taxon>Tanacetum</taxon>
    </lineage>
</organism>
<protein>
    <submittedName>
        <fullName evidence="2">Uncharacterized protein</fullName>
    </submittedName>
</protein>
<proteinExistence type="predicted"/>
<gene>
    <name evidence="2" type="ORF">Tci_929232</name>
</gene>
<evidence type="ECO:0000256" key="1">
    <source>
        <dbReference type="SAM" id="MobiDB-lite"/>
    </source>
</evidence>
<sequence>DAQHSRERAGAARNLSQGLRPRGARGPALDRDVVVQHAKRAVHLRKPRVADRYSAAGMGLQRPGNDRLVRRQAPRGPAASRQRPADAR</sequence>
<comment type="caution">
    <text evidence="2">The sequence shown here is derived from an EMBL/GenBank/DDBJ whole genome shotgun (WGS) entry which is preliminary data.</text>
</comment>
<feature type="region of interest" description="Disordered" evidence="1">
    <location>
        <begin position="45"/>
        <end position="88"/>
    </location>
</feature>
<accession>A0A699XDI7</accession>
<reference evidence="2" key="1">
    <citation type="journal article" date="2019" name="Sci. Rep.">
        <title>Draft genome of Tanacetum cinerariifolium, the natural source of mosquito coil.</title>
        <authorList>
            <person name="Yamashiro T."/>
            <person name="Shiraishi A."/>
            <person name="Satake H."/>
            <person name="Nakayama K."/>
        </authorList>
    </citation>
    <scope>NUCLEOTIDE SEQUENCE</scope>
</reference>
<name>A0A699XDI7_TANCI</name>
<feature type="region of interest" description="Disordered" evidence="1">
    <location>
        <begin position="1"/>
        <end position="30"/>
    </location>
</feature>
<feature type="compositionally biased region" description="Basic and acidic residues" evidence="1">
    <location>
        <begin position="1"/>
        <end position="10"/>
    </location>
</feature>
<dbReference type="EMBL" id="BKCJ011839145">
    <property type="protein sequence ID" value="GFD57263.1"/>
    <property type="molecule type" value="Genomic_DNA"/>
</dbReference>
<dbReference type="AlphaFoldDB" id="A0A699XDI7"/>
<feature type="non-terminal residue" evidence="2">
    <location>
        <position position="1"/>
    </location>
</feature>